<dbReference type="PROSITE" id="PS50110">
    <property type="entry name" value="RESPONSE_REGULATORY"/>
    <property type="match status" value="1"/>
</dbReference>
<dbReference type="InterPro" id="IPR001789">
    <property type="entry name" value="Sig_transdc_resp-reg_receiver"/>
</dbReference>
<feature type="region of interest" description="Disordered" evidence="4">
    <location>
        <begin position="1059"/>
        <end position="1099"/>
    </location>
</feature>
<evidence type="ECO:0000313" key="6">
    <source>
        <dbReference type="EMBL" id="KZT38938.1"/>
    </source>
</evidence>
<evidence type="ECO:0000259" key="5">
    <source>
        <dbReference type="PROSITE" id="PS50110"/>
    </source>
</evidence>
<feature type="compositionally biased region" description="Polar residues" evidence="4">
    <location>
        <begin position="896"/>
        <end position="907"/>
    </location>
</feature>
<proteinExistence type="predicted"/>
<feature type="compositionally biased region" description="Low complexity" evidence="4">
    <location>
        <begin position="1307"/>
        <end position="1321"/>
    </location>
</feature>
<dbReference type="PANTHER" id="PTHR45339">
    <property type="entry name" value="HYBRID SIGNAL TRANSDUCTION HISTIDINE KINASE J"/>
    <property type="match status" value="1"/>
</dbReference>
<feature type="compositionally biased region" description="Low complexity" evidence="4">
    <location>
        <begin position="1229"/>
        <end position="1254"/>
    </location>
</feature>
<dbReference type="InterPro" id="IPR011006">
    <property type="entry name" value="CheY-like_superfamily"/>
</dbReference>
<feature type="compositionally biased region" description="Low complexity" evidence="4">
    <location>
        <begin position="75"/>
        <end position="85"/>
    </location>
</feature>
<dbReference type="GO" id="GO:0000156">
    <property type="term" value="F:phosphorelay response regulator activity"/>
    <property type="evidence" value="ECO:0007669"/>
    <property type="project" value="UniProtKB-ARBA"/>
</dbReference>
<dbReference type="Proteomes" id="UP000076798">
    <property type="component" value="Unassembled WGS sequence"/>
</dbReference>
<evidence type="ECO:0000256" key="3">
    <source>
        <dbReference type="PROSITE-ProRule" id="PRU00169"/>
    </source>
</evidence>
<feature type="compositionally biased region" description="Pro residues" evidence="4">
    <location>
        <begin position="875"/>
        <end position="887"/>
    </location>
</feature>
<protein>
    <recommendedName>
        <fullName evidence="5">Response regulatory domain-containing protein</fullName>
    </recommendedName>
</protein>
<feature type="region of interest" description="Disordered" evidence="4">
    <location>
        <begin position="1304"/>
        <end position="1375"/>
    </location>
</feature>
<dbReference type="SUPFAM" id="SSF52172">
    <property type="entry name" value="CheY-like"/>
    <property type="match status" value="1"/>
</dbReference>
<feature type="domain" description="Response regulatory" evidence="5">
    <location>
        <begin position="992"/>
        <end position="1150"/>
    </location>
</feature>
<evidence type="ECO:0000256" key="2">
    <source>
        <dbReference type="ARBA" id="ARBA00023012"/>
    </source>
</evidence>
<feature type="compositionally biased region" description="Polar residues" evidence="4">
    <location>
        <begin position="493"/>
        <end position="513"/>
    </location>
</feature>
<feature type="region of interest" description="Disordered" evidence="4">
    <location>
        <begin position="688"/>
        <end position="730"/>
    </location>
</feature>
<dbReference type="Gene3D" id="3.40.50.2300">
    <property type="match status" value="1"/>
</dbReference>
<organism evidence="6 7">
    <name type="scientific">Sistotremastrum suecicum HHB10207 ss-3</name>
    <dbReference type="NCBI Taxonomy" id="1314776"/>
    <lineage>
        <taxon>Eukaryota</taxon>
        <taxon>Fungi</taxon>
        <taxon>Dikarya</taxon>
        <taxon>Basidiomycota</taxon>
        <taxon>Agaricomycotina</taxon>
        <taxon>Agaricomycetes</taxon>
        <taxon>Sistotremastrales</taxon>
        <taxon>Sistotremastraceae</taxon>
        <taxon>Sistotremastrum</taxon>
    </lineage>
</organism>
<feature type="compositionally biased region" description="Polar residues" evidence="4">
    <location>
        <begin position="800"/>
        <end position="810"/>
    </location>
</feature>
<keyword evidence="7" id="KW-1185">Reference proteome</keyword>
<feature type="compositionally biased region" description="Basic and acidic residues" evidence="4">
    <location>
        <begin position="706"/>
        <end position="719"/>
    </location>
</feature>
<feature type="region of interest" description="Disordered" evidence="4">
    <location>
        <begin position="577"/>
        <end position="599"/>
    </location>
</feature>
<gene>
    <name evidence="6" type="ORF">SISSUDRAFT_1020885</name>
</gene>
<accession>A0A166DVH5</accession>
<feature type="region of interest" description="Disordered" evidence="4">
    <location>
        <begin position="858"/>
        <end position="984"/>
    </location>
</feature>
<feature type="compositionally biased region" description="Polar residues" evidence="4">
    <location>
        <begin position="590"/>
        <end position="599"/>
    </location>
</feature>
<dbReference type="OrthoDB" id="21225at2759"/>
<evidence type="ECO:0000256" key="1">
    <source>
        <dbReference type="ARBA" id="ARBA00022553"/>
    </source>
</evidence>
<feature type="region of interest" description="Disordered" evidence="4">
    <location>
        <begin position="526"/>
        <end position="545"/>
    </location>
</feature>
<feature type="compositionally biased region" description="Pro residues" evidence="4">
    <location>
        <begin position="1322"/>
        <end position="1333"/>
    </location>
</feature>
<keyword evidence="1 3" id="KW-0597">Phosphoprotein</keyword>
<feature type="region of interest" description="Disordered" evidence="4">
    <location>
        <begin position="1194"/>
        <end position="1256"/>
    </location>
</feature>
<feature type="region of interest" description="Disordered" evidence="4">
    <location>
        <begin position="29"/>
        <end position="139"/>
    </location>
</feature>
<feature type="region of interest" description="Disordered" evidence="4">
    <location>
        <begin position="493"/>
        <end position="521"/>
    </location>
</feature>
<dbReference type="Pfam" id="PF00072">
    <property type="entry name" value="Response_reg"/>
    <property type="match status" value="1"/>
</dbReference>
<dbReference type="SMART" id="SM00448">
    <property type="entry name" value="REC"/>
    <property type="match status" value="1"/>
</dbReference>
<dbReference type="STRING" id="1314776.A0A166DVH5"/>
<feature type="region of interest" description="Disordered" evidence="4">
    <location>
        <begin position="757"/>
        <end position="838"/>
    </location>
</feature>
<sequence length="1375" mass="146643">MAELPKQERRGSITKDDFLAGLPSSSKFRIAYSDTPPNAMHQSTTLFDSQDESGALAEGTSMLESNEDIAPTPVLPKSRSSKLLPPSTPPRLARAFSMPLPAQLGHLQNPRRPSVSSGGQSGAETPVSPFLPPSDDPQLQMSEFHELSLELADSVQMAIQTMLQVSPPHILDPAKEQFAGCAIPIPMASISALLHSMKNLNYMSAHMSSFVRSQGPDQAHQIIKNDFDIGEMLQSVGDGLSGIAAQAEVDLVLYHGDVGMKHVSVRGDECGISYALSHVLRQIIATSRPGDTVEVGLFIVLQSNELEIESQLTSDDADTPLVCTFQIGHVYPSRTRSGAPEGRPHADLNNLILTRLLSHVQGSLIPVVEEVDESNTSISRQCSMIVKLDSGEATVDAPPLTAEEEAVRQPFPDLRLAQEPTLAELAYFSESLKGKRAILHANGQGAFARRLSSYLTAWGMDVNNPVEDARNDGATGDGKDSFGAPSLTDSGYGSFLGSQATQSPTRTTSSNPGSRFGYTVPIAIDDDPESKSLEGSPTQAEDPPASFFIIDDDVDVLRRRLVQLRVYQPYHLNLQPKKRPSLASNHRPRSTQQIKHVSSTPFNHSSVTIHFTSLQKYKLVRDLIQSLSNTPTFHSPEVIVIPKPAGPRRFLTALLTAVQKPVVDPFFSPIATSPMSPVNFTGTVLSPFVSSSKSSRTGTTPPGASRNHDRPNRSPRETPSEPTHILPPSPLAHEIDASEYFADNAMKLGSTAASGLLIQSPDGQPAGIFFQPKPRQPRRNLNPGSRPMERETPAIVPSVLEQSAPSPSSRTIHESAKENARLKMGSRSRTTVGIPEEPALPALPVSEISATPPHLKVKTRSISNPLPDVSRQSPVPAPVISPTPGTPELPALIQPTPAQATPSSPKAESSRTPPATTARPRRPTADSASSARKGTPPLSPRADSGGSPSFFTSSQASTPRKPRRAGTDVIKPVAGAPGKKGKGEPTISLPINVLIVEDNPINQTILTTFMKRKKISYDTAANGQEAVDKWKVGNFHLILMDIQMPVKDGIEATKEIRSMESARGVMPGTPANEARISPSASESASASTPTSSSRGTPTAGTPYRSSVIIVALTASNLQSDRVAALAAGCNDFLTKPVSLMWLNSKIIEWGSIKALQMWAERRPELTASISTEQNIQASALASKLRVPASRLVGATAGRPEAESSSGQGSKLRVTAQASESTVPSIVAPSSSSDESSLSDSKSTSTPKPLPKSTLGLVSGKEALEIHLSESRNEDLAAQQRESCSRPTVLGQRALSAGPVTIDQVLHSSTNPSPISDSSTPKPDVPSPLSPPLPTITTTAPTPKLEGSPQPQPNALTSPENDNRPKKLDANNGTYH</sequence>
<feature type="compositionally biased region" description="Basic and acidic residues" evidence="4">
    <location>
        <begin position="811"/>
        <end position="821"/>
    </location>
</feature>
<dbReference type="PANTHER" id="PTHR45339:SF1">
    <property type="entry name" value="HYBRID SIGNAL TRANSDUCTION HISTIDINE KINASE J"/>
    <property type="match status" value="1"/>
</dbReference>
<keyword evidence="2" id="KW-0902">Two-component regulatory system</keyword>
<feature type="compositionally biased region" description="Low complexity" evidence="4">
    <location>
        <begin position="1073"/>
        <end position="1099"/>
    </location>
</feature>
<evidence type="ECO:0000313" key="7">
    <source>
        <dbReference type="Proteomes" id="UP000076798"/>
    </source>
</evidence>
<dbReference type="CDD" id="cd17546">
    <property type="entry name" value="REC_hyHK_CKI1_RcsC-like"/>
    <property type="match status" value="1"/>
</dbReference>
<dbReference type="FunFam" id="3.40.50.2300:FF:000146">
    <property type="entry name" value="Putative two-component response regulator SSK1p"/>
    <property type="match status" value="1"/>
</dbReference>
<dbReference type="EMBL" id="KV428054">
    <property type="protein sequence ID" value="KZT38938.1"/>
    <property type="molecule type" value="Genomic_DNA"/>
</dbReference>
<evidence type="ECO:0000256" key="4">
    <source>
        <dbReference type="SAM" id="MobiDB-lite"/>
    </source>
</evidence>
<feature type="modified residue" description="4-aspartylphosphate" evidence="3">
    <location>
        <position position="1041"/>
    </location>
</feature>
<reference evidence="6 7" key="1">
    <citation type="journal article" date="2016" name="Mol. Biol. Evol.">
        <title>Comparative Genomics of Early-Diverging Mushroom-Forming Fungi Provides Insights into the Origins of Lignocellulose Decay Capabilities.</title>
        <authorList>
            <person name="Nagy L.G."/>
            <person name="Riley R."/>
            <person name="Tritt A."/>
            <person name="Adam C."/>
            <person name="Daum C."/>
            <person name="Floudas D."/>
            <person name="Sun H."/>
            <person name="Yadav J.S."/>
            <person name="Pangilinan J."/>
            <person name="Larsson K.H."/>
            <person name="Matsuura K."/>
            <person name="Barry K."/>
            <person name="Labutti K."/>
            <person name="Kuo R."/>
            <person name="Ohm R.A."/>
            <person name="Bhattacharya S.S."/>
            <person name="Shirouzu T."/>
            <person name="Yoshinaga Y."/>
            <person name="Martin F.M."/>
            <person name="Grigoriev I.V."/>
            <person name="Hibbett D.S."/>
        </authorList>
    </citation>
    <scope>NUCLEOTIDE SEQUENCE [LARGE SCALE GENOMIC DNA]</scope>
    <source>
        <strain evidence="6 7">HHB10207 ss-3</strain>
    </source>
</reference>
<feature type="compositionally biased region" description="Polar residues" evidence="4">
    <location>
        <begin position="946"/>
        <end position="958"/>
    </location>
</feature>
<name>A0A166DVH5_9AGAM</name>